<dbReference type="Pfam" id="PF04437">
    <property type="entry name" value="RINT1_TIP1"/>
    <property type="match status" value="1"/>
</dbReference>
<dbReference type="GO" id="GO:0060628">
    <property type="term" value="P:regulation of ER to Golgi vesicle-mediated transport"/>
    <property type="evidence" value="ECO:0007669"/>
    <property type="project" value="TreeGrafter"/>
</dbReference>
<dbReference type="OMA" id="GMTWEVL"/>
<dbReference type="FunFam" id="1.20.58.670:FF:000003">
    <property type="entry name" value="RAD50-interacting protein 1"/>
    <property type="match status" value="1"/>
</dbReference>
<dbReference type="GO" id="GO:0006890">
    <property type="term" value="P:retrograde vesicle-mediated transport, Golgi to endoplasmic reticulum"/>
    <property type="evidence" value="ECO:0007669"/>
    <property type="project" value="InterPro"/>
</dbReference>
<dbReference type="AlphaFoldDB" id="A0A7R8UBJ4"/>
<dbReference type="EMBL" id="LR899009">
    <property type="protein sequence ID" value="CAD7077680.1"/>
    <property type="molecule type" value="Genomic_DNA"/>
</dbReference>
<protein>
    <recommendedName>
        <fullName evidence="4">RINT1-like protein</fullName>
    </recommendedName>
</protein>
<dbReference type="PANTHER" id="PTHR13520:SF0">
    <property type="entry name" value="RAD50-INTERACTING PROTEIN 1"/>
    <property type="match status" value="1"/>
</dbReference>
<dbReference type="Gene3D" id="1.20.58.1420">
    <property type="entry name" value="Dsl1p vesicle tethering complex, Tip20p subunit, domain B"/>
    <property type="match status" value="1"/>
</dbReference>
<evidence type="ECO:0000256" key="1">
    <source>
        <dbReference type="ARBA" id="ARBA00061158"/>
    </source>
</evidence>
<dbReference type="InterPro" id="IPR042044">
    <property type="entry name" value="EXOC6PINT-1/Sec15/Tip20_C_dom2"/>
</dbReference>
<dbReference type="PANTHER" id="PTHR13520">
    <property type="entry name" value="RAD50-INTERACTING PROTEIN 1 RINT-1"/>
    <property type="match status" value="1"/>
</dbReference>
<dbReference type="OrthoDB" id="2189254at2759"/>
<keyword evidence="3" id="KW-1185">Reference proteome</keyword>
<evidence type="ECO:0008006" key="4">
    <source>
        <dbReference type="Google" id="ProtNLM"/>
    </source>
</evidence>
<reference evidence="2 3" key="1">
    <citation type="submission" date="2020-11" db="EMBL/GenBank/DDBJ databases">
        <authorList>
            <person name="Wallbank WR R."/>
            <person name="Pardo Diaz C."/>
            <person name="Kozak K."/>
            <person name="Martin S."/>
            <person name="Jiggins C."/>
            <person name="Moest M."/>
            <person name="Warren A I."/>
            <person name="Generalovic N T."/>
            <person name="Byers J.R.P. K."/>
            <person name="Montejo-Kovacevich G."/>
            <person name="Yen C E."/>
        </authorList>
    </citation>
    <scope>NUCLEOTIDE SEQUENCE [LARGE SCALE GENOMIC DNA]</scope>
</reference>
<comment type="similarity">
    <text evidence="1">Belongs to the RINT1 family.</text>
</comment>
<name>A0A7R8UBJ4_HERIL</name>
<proteinExistence type="inferred from homology"/>
<dbReference type="InterPro" id="IPR042042">
    <property type="entry name" value="Tip20p_domB"/>
</dbReference>
<dbReference type="InParanoid" id="A0A7R8UBJ4"/>
<dbReference type="GO" id="GO:0006888">
    <property type="term" value="P:endoplasmic reticulum to Golgi vesicle-mediated transport"/>
    <property type="evidence" value="ECO:0007669"/>
    <property type="project" value="InterPro"/>
</dbReference>
<evidence type="ECO:0000313" key="2">
    <source>
        <dbReference type="EMBL" id="CAD7077680.1"/>
    </source>
</evidence>
<dbReference type="PROSITE" id="PS51386">
    <property type="entry name" value="RINT1_TIP20"/>
    <property type="match status" value="1"/>
</dbReference>
<sequence>MQNVQDRVIQKINREIGSDIQNFHKSVYLVQHYRQKFHDIEGKLDFANDNYSSNIKIALKKQEKAKQTIDFEIAKIDDFDEKLGKKCKESKKLLEDLSPTLDNVKQLENLVEYLRIVQDIQEINNALSSAIKGKDETKIVSLYLSLNGEMNSNNSIVGRLQNVEAHHMKTYATRTAVYWYENIKEKFSSELMAVLKQIKWPHKEQVLETFSPSKENLNKMTTLAEYLFLIRSPFEDSDELVVITPSIVCPPISITNEVLLRQFRQRFFYHFTGSRQTNRLDKPEWYFTQILNWAKDNHLFVGKHFQPAAVRAGHVNYNVRLEFVRGLVQLAIEKMAIDIEVISRDEHLFAHLLDETLAFEHELRDSIGYPASFPSAISVITQPQYLLKWISIEERFSADKMDFMLQSPGAWEFTDPCNLEELKIPKCADHFIRLLDAIKDRYSCLTQPGHQMQFLNLQLELIDNFRRRLAQLDGCGSVDRPKILNAINYITSVLREWGENVHYLHLHAALVGPHATEIESVFDTPVDELEQWQRKLVKELASKLVDEIKAKSMAYRHDNWVSFAEQNSKEPFILSTTAGEMFQVMMTTLHNLENDLSMNLFIITLRLIAHHLDDFFIDSMVMNTKFSVGGASQFQYDMTRNLFPLFGQYVRRSDLLFKKINDACILLCMPMGNAILLRQTLKDNSDNDAKFKALKELGVLNFQPETCIDILERRTDIRTF</sequence>
<dbReference type="Proteomes" id="UP000594454">
    <property type="component" value="Chromosome 1"/>
</dbReference>
<organism evidence="2 3">
    <name type="scientific">Hermetia illucens</name>
    <name type="common">Black soldier fly</name>
    <dbReference type="NCBI Taxonomy" id="343691"/>
    <lineage>
        <taxon>Eukaryota</taxon>
        <taxon>Metazoa</taxon>
        <taxon>Ecdysozoa</taxon>
        <taxon>Arthropoda</taxon>
        <taxon>Hexapoda</taxon>
        <taxon>Insecta</taxon>
        <taxon>Pterygota</taxon>
        <taxon>Neoptera</taxon>
        <taxon>Endopterygota</taxon>
        <taxon>Diptera</taxon>
        <taxon>Brachycera</taxon>
        <taxon>Stratiomyomorpha</taxon>
        <taxon>Stratiomyidae</taxon>
        <taxon>Hermetiinae</taxon>
        <taxon>Hermetia</taxon>
    </lineage>
</organism>
<dbReference type="Gene3D" id="1.20.58.670">
    <property type="entry name" value="Dsl1p vesicle tethering complex, Tip20p subunit, domain D"/>
    <property type="match status" value="1"/>
</dbReference>
<evidence type="ECO:0000313" key="3">
    <source>
        <dbReference type="Proteomes" id="UP000594454"/>
    </source>
</evidence>
<accession>A0A7R8UBJ4</accession>
<dbReference type="GO" id="GO:0070939">
    <property type="term" value="C:Dsl1/NZR complex"/>
    <property type="evidence" value="ECO:0007669"/>
    <property type="project" value="InterPro"/>
</dbReference>
<gene>
    <name evidence="2" type="ORF">HERILL_LOCUS1003</name>
</gene>
<dbReference type="FunCoup" id="A0A7R8UBJ4">
    <property type="interactions" value="2619"/>
</dbReference>
<dbReference type="InterPro" id="IPR007528">
    <property type="entry name" value="RINT1_Tip20"/>
</dbReference>